<reference evidence="4 5" key="1">
    <citation type="journal article" date="2012" name="Genome Biol.">
        <title>Genome and low-iron response of an oceanic diatom adapted to chronic iron limitation.</title>
        <authorList>
            <person name="Lommer M."/>
            <person name="Specht M."/>
            <person name="Roy A.S."/>
            <person name="Kraemer L."/>
            <person name="Andreson R."/>
            <person name="Gutowska M.A."/>
            <person name="Wolf J."/>
            <person name="Bergner S.V."/>
            <person name="Schilhabel M.B."/>
            <person name="Klostermeier U.C."/>
            <person name="Beiko R.G."/>
            <person name="Rosenstiel P."/>
            <person name="Hippler M."/>
            <person name="Laroche J."/>
        </authorList>
    </citation>
    <scope>NUCLEOTIDE SEQUENCE [LARGE SCALE GENOMIC DNA]</scope>
    <source>
        <strain evidence="4 5">CCMP1005</strain>
    </source>
</reference>
<keyword evidence="5" id="KW-1185">Reference proteome</keyword>
<feature type="non-terminal residue" evidence="4">
    <location>
        <position position="1"/>
    </location>
</feature>
<evidence type="ECO:0000256" key="3">
    <source>
        <dbReference type="SAM" id="SignalP"/>
    </source>
</evidence>
<dbReference type="AlphaFoldDB" id="K0SNA7"/>
<comment type="caution">
    <text evidence="4">The sequence shown here is derived from an EMBL/GenBank/DDBJ whole genome shotgun (WGS) entry which is preliminary data.</text>
</comment>
<dbReference type="Proteomes" id="UP000266841">
    <property type="component" value="Unassembled WGS sequence"/>
</dbReference>
<feature type="compositionally biased region" description="Basic residues" evidence="1">
    <location>
        <begin position="187"/>
        <end position="201"/>
    </location>
</feature>
<keyword evidence="2" id="KW-0472">Membrane</keyword>
<feature type="signal peptide" evidence="3">
    <location>
        <begin position="1"/>
        <end position="26"/>
    </location>
</feature>
<feature type="region of interest" description="Disordered" evidence="1">
    <location>
        <begin position="183"/>
        <end position="256"/>
    </location>
</feature>
<keyword evidence="3" id="KW-0732">Signal</keyword>
<organism evidence="4 5">
    <name type="scientific">Thalassiosira oceanica</name>
    <name type="common">Marine diatom</name>
    <dbReference type="NCBI Taxonomy" id="159749"/>
    <lineage>
        <taxon>Eukaryota</taxon>
        <taxon>Sar</taxon>
        <taxon>Stramenopiles</taxon>
        <taxon>Ochrophyta</taxon>
        <taxon>Bacillariophyta</taxon>
        <taxon>Coscinodiscophyceae</taxon>
        <taxon>Thalassiosirophycidae</taxon>
        <taxon>Thalassiosirales</taxon>
        <taxon>Thalassiosiraceae</taxon>
        <taxon>Thalassiosira</taxon>
    </lineage>
</organism>
<accession>K0SNA7</accession>
<feature type="transmembrane region" description="Helical" evidence="2">
    <location>
        <begin position="146"/>
        <end position="167"/>
    </location>
</feature>
<evidence type="ECO:0000256" key="1">
    <source>
        <dbReference type="SAM" id="MobiDB-lite"/>
    </source>
</evidence>
<evidence type="ECO:0000313" key="5">
    <source>
        <dbReference type="Proteomes" id="UP000266841"/>
    </source>
</evidence>
<name>K0SNA7_THAOC</name>
<feature type="compositionally biased region" description="Polar residues" evidence="1">
    <location>
        <begin position="218"/>
        <end position="227"/>
    </location>
</feature>
<proteinExistence type="predicted"/>
<dbReference type="EMBL" id="AGNL01012746">
    <property type="protein sequence ID" value="EJK67708.1"/>
    <property type="molecule type" value="Genomic_DNA"/>
</dbReference>
<sequence length="256" mass="27477">ERVLHASVRGAFIICDAFLYAGGADAGSDPSPDAQQEAYLSRLCLGVKRAIDEAMQEPAVTGKPSAEPTASPVTEQPTASPTTEQPTASPTTEQPTASPAVVLTAAVTLSSQVVVSEAGVTPASGGFADGRGPPSGEVASAATRNLTSFLIATLVTTMACLAAFVTYKRRRVLRRMRRELEDDAAKMKRKKERRRRRRRRRTGEEEEEISGVIHDVESQTSQDNTAVGSAEFSEMEGDDCDSNCIREEESEVWSLA</sequence>
<keyword evidence="2" id="KW-0812">Transmembrane</keyword>
<protein>
    <submittedName>
        <fullName evidence="4">Uncharacterized protein</fullName>
    </submittedName>
</protein>
<evidence type="ECO:0000313" key="4">
    <source>
        <dbReference type="EMBL" id="EJK67708.1"/>
    </source>
</evidence>
<evidence type="ECO:0000256" key="2">
    <source>
        <dbReference type="SAM" id="Phobius"/>
    </source>
</evidence>
<gene>
    <name evidence="4" type="ORF">THAOC_11224</name>
</gene>
<keyword evidence="2" id="KW-1133">Transmembrane helix</keyword>
<feature type="region of interest" description="Disordered" evidence="1">
    <location>
        <begin position="58"/>
        <end position="97"/>
    </location>
</feature>
<feature type="compositionally biased region" description="Polar residues" evidence="1">
    <location>
        <begin position="71"/>
        <end position="97"/>
    </location>
</feature>
<feature type="chain" id="PRO_5003837329" evidence="3">
    <location>
        <begin position="27"/>
        <end position="256"/>
    </location>
</feature>